<evidence type="ECO:0000313" key="2">
    <source>
        <dbReference type="EMBL" id="KAL0193974.1"/>
    </source>
</evidence>
<reference evidence="2 3" key="1">
    <citation type="submission" date="2024-05" db="EMBL/GenBank/DDBJ databases">
        <title>Genome sequencing and assembly of Indian major carp, Cirrhinus mrigala (Hamilton, 1822).</title>
        <authorList>
            <person name="Mohindra V."/>
            <person name="Chowdhury L.M."/>
            <person name="Lal K."/>
            <person name="Jena J.K."/>
        </authorList>
    </citation>
    <scope>NUCLEOTIDE SEQUENCE [LARGE SCALE GENOMIC DNA]</scope>
    <source>
        <strain evidence="2">CM1030</strain>
        <tissue evidence="2">Blood</tissue>
    </source>
</reference>
<organism evidence="2 3">
    <name type="scientific">Cirrhinus mrigala</name>
    <name type="common">Mrigala</name>
    <dbReference type="NCBI Taxonomy" id="683832"/>
    <lineage>
        <taxon>Eukaryota</taxon>
        <taxon>Metazoa</taxon>
        <taxon>Chordata</taxon>
        <taxon>Craniata</taxon>
        <taxon>Vertebrata</taxon>
        <taxon>Euteleostomi</taxon>
        <taxon>Actinopterygii</taxon>
        <taxon>Neopterygii</taxon>
        <taxon>Teleostei</taxon>
        <taxon>Ostariophysi</taxon>
        <taxon>Cypriniformes</taxon>
        <taxon>Cyprinidae</taxon>
        <taxon>Labeoninae</taxon>
        <taxon>Labeonini</taxon>
        <taxon>Cirrhinus</taxon>
    </lineage>
</organism>
<proteinExistence type="predicted"/>
<keyword evidence="3" id="KW-1185">Reference proteome</keyword>
<accession>A0ABD0R6B7</accession>
<feature type="compositionally biased region" description="Polar residues" evidence="1">
    <location>
        <begin position="44"/>
        <end position="57"/>
    </location>
</feature>
<feature type="region of interest" description="Disordered" evidence="1">
    <location>
        <begin position="25"/>
        <end position="61"/>
    </location>
</feature>
<evidence type="ECO:0000313" key="3">
    <source>
        <dbReference type="Proteomes" id="UP001529510"/>
    </source>
</evidence>
<dbReference type="AlphaFoldDB" id="A0ABD0R6B7"/>
<comment type="caution">
    <text evidence="2">The sequence shown here is derived from an EMBL/GenBank/DDBJ whole genome shotgun (WGS) entry which is preliminary data.</text>
</comment>
<sequence>MCHHLLTIFSHTFSVRFSEFRSPSHIGGLNRSASLSCTDRPEPQSVSGSNTQLSSVPLPQYTPDFNVRALGDMQFVK</sequence>
<feature type="non-terminal residue" evidence="2">
    <location>
        <position position="77"/>
    </location>
</feature>
<name>A0ABD0R6B7_CIRMR</name>
<gene>
    <name evidence="2" type="ORF">M9458_012270</name>
</gene>
<dbReference type="EMBL" id="JAMKFB020000005">
    <property type="protein sequence ID" value="KAL0193974.1"/>
    <property type="molecule type" value="Genomic_DNA"/>
</dbReference>
<evidence type="ECO:0000256" key="1">
    <source>
        <dbReference type="SAM" id="MobiDB-lite"/>
    </source>
</evidence>
<dbReference type="Proteomes" id="UP001529510">
    <property type="component" value="Unassembled WGS sequence"/>
</dbReference>
<protein>
    <submittedName>
        <fullName evidence="2">Uncharacterized protein</fullName>
    </submittedName>
</protein>